<dbReference type="Proteomes" id="UP000596035">
    <property type="component" value="Chromosome"/>
</dbReference>
<protein>
    <recommendedName>
        <fullName evidence="5">TraG P-loop domain-containing protein</fullName>
    </recommendedName>
</protein>
<dbReference type="KEGG" id="amur:ADH66_11955"/>
<proteinExistence type="predicted"/>
<dbReference type="SUPFAM" id="SSF52540">
    <property type="entry name" value="P-loop containing nucleoside triphosphate hydrolases"/>
    <property type="match status" value="1"/>
</dbReference>
<reference evidence="1" key="1">
    <citation type="journal article" date="2017" name="Genome Announc.">
        <title>High-Quality Whole-Genome Sequences of the Oligo-Mouse-Microbiota Bacterial Community.</title>
        <authorList>
            <person name="Garzetti D."/>
            <person name="Brugiroux S."/>
            <person name="Bunk B."/>
            <person name="Pukall R."/>
            <person name="McCoy K.D."/>
            <person name="Macpherson A.J."/>
            <person name="Stecher B."/>
        </authorList>
    </citation>
    <scope>NUCLEOTIDE SEQUENCE</scope>
    <source>
        <strain evidence="1">KB18</strain>
    </source>
</reference>
<reference evidence="3" key="2">
    <citation type="submission" date="2017-05" db="EMBL/GenBank/DDBJ databases">
        <title>Improved OligoMM genomes.</title>
        <authorList>
            <person name="Garzetti D."/>
        </authorList>
    </citation>
    <scope>NUCLEOTIDE SEQUENCE [LARGE SCALE GENOMIC DNA]</scope>
    <source>
        <strain evidence="3">KB18</strain>
    </source>
</reference>
<accession>A0A1Z2XS71</accession>
<dbReference type="RefSeq" id="WP_066540442.1">
    <property type="nucleotide sequence ID" value="NZ_CP021422.1"/>
</dbReference>
<name>A0A1Z2XS71_9FIRM</name>
<evidence type="ECO:0000313" key="2">
    <source>
        <dbReference type="EMBL" id="QQR30575.1"/>
    </source>
</evidence>
<organism evidence="2 4">
    <name type="scientific">Acutalibacter muris</name>
    <dbReference type="NCBI Taxonomy" id="1796620"/>
    <lineage>
        <taxon>Bacteria</taxon>
        <taxon>Bacillati</taxon>
        <taxon>Bacillota</taxon>
        <taxon>Clostridia</taxon>
        <taxon>Eubacteriales</taxon>
        <taxon>Acutalibacteraceae</taxon>
        <taxon>Acutalibacter</taxon>
    </lineage>
</organism>
<dbReference type="EMBL" id="CP065321">
    <property type="protein sequence ID" value="QQR30575.1"/>
    <property type="molecule type" value="Genomic_DNA"/>
</dbReference>
<dbReference type="Proteomes" id="UP000196710">
    <property type="component" value="Chromosome"/>
</dbReference>
<gene>
    <name evidence="1" type="ORF">ADH66_11955</name>
    <name evidence="2" type="ORF">I5Q82_02265</name>
</gene>
<dbReference type="AlphaFoldDB" id="A0A1Z2XS71"/>
<evidence type="ECO:0008006" key="5">
    <source>
        <dbReference type="Google" id="ProtNLM"/>
    </source>
</evidence>
<keyword evidence="3" id="KW-1185">Reference proteome</keyword>
<sequence length="157" mass="17801">MKPIGTLITLDHLLGRVMRNYKAGKITFVYADEFAILFQDEDTGRFFANLWRRIRKYNGYCTGATQNCEEVLDSESGRAMLSNTDFVVMLNQSPSNAQRLSELYNITENQRTYFTNTQPGHGLMKIGGAMIPFISTVPADTKLYGLLSTNPREGRWS</sequence>
<reference evidence="2 4" key="3">
    <citation type="submission" date="2020-11" db="EMBL/GenBank/DDBJ databases">
        <title>Closed and high quality bacterial genomes of the OMM12 community.</title>
        <authorList>
            <person name="Marbouty M."/>
            <person name="Lamy-Besnier Q."/>
            <person name="Debarbieux L."/>
            <person name="Koszul R."/>
        </authorList>
    </citation>
    <scope>NUCLEOTIDE SEQUENCE [LARGE SCALE GENOMIC DNA]</scope>
    <source>
        <strain evidence="2 4">KB18</strain>
    </source>
</reference>
<evidence type="ECO:0000313" key="4">
    <source>
        <dbReference type="Proteomes" id="UP000596035"/>
    </source>
</evidence>
<dbReference type="InterPro" id="IPR027417">
    <property type="entry name" value="P-loop_NTPase"/>
</dbReference>
<evidence type="ECO:0000313" key="3">
    <source>
        <dbReference type="Proteomes" id="UP000196710"/>
    </source>
</evidence>
<dbReference type="EMBL" id="CP021422">
    <property type="protein sequence ID" value="ASB41308.1"/>
    <property type="molecule type" value="Genomic_DNA"/>
</dbReference>
<dbReference type="Gene3D" id="3.40.50.300">
    <property type="entry name" value="P-loop containing nucleotide triphosphate hydrolases"/>
    <property type="match status" value="1"/>
</dbReference>
<evidence type="ECO:0000313" key="1">
    <source>
        <dbReference type="EMBL" id="ASB41308.1"/>
    </source>
</evidence>